<organism evidence="1 2">
    <name type="scientific">Liparis tanakae</name>
    <name type="common">Tanaka's snailfish</name>
    <dbReference type="NCBI Taxonomy" id="230148"/>
    <lineage>
        <taxon>Eukaryota</taxon>
        <taxon>Metazoa</taxon>
        <taxon>Chordata</taxon>
        <taxon>Craniata</taxon>
        <taxon>Vertebrata</taxon>
        <taxon>Euteleostomi</taxon>
        <taxon>Actinopterygii</taxon>
        <taxon>Neopterygii</taxon>
        <taxon>Teleostei</taxon>
        <taxon>Neoteleostei</taxon>
        <taxon>Acanthomorphata</taxon>
        <taxon>Eupercaria</taxon>
        <taxon>Perciformes</taxon>
        <taxon>Cottioidei</taxon>
        <taxon>Cottales</taxon>
        <taxon>Liparidae</taxon>
        <taxon>Liparis</taxon>
    </lineage>
</organism>
<evidence type="ECO:0000313" key="2">
    <source>
        <dbReference type="Proteomes" id="UP000314294"/>
    </source>
</evidence>
<evidence type="ECO:0000313" key="1">
    <source>
        <dbReference type="EMBL" id="TNN44282.1"/>
    </source>
</evidence>
<proteinExistence type="predicted"/>
<reference evidence="1 2" key="1">
    <citation type="submission" date="2019-03" db="EMBL/GenBank/DDBJ databases">
        <title>First draft genome of Liparis tanakae, snailfish: a comprehensive survey of snailfish specific genes.</title>
        <authorList>
            <person name="Kim W."/>
            <person name="Song I."/>
            <person name="Jeong J.-H."/>
            <person name="Kim D."/>
            <person name="Kim S."/>
            <person name="Ryu S."/>
            <person name="Song J.Y."/>
            <person name="Lee S.K."/>
        </authorList>
    </citation>
    <scope>NUCLEOTIDE SEQUENCE [LARGE SCALE GENOMIC DNA]</scope>
    <source>
        <tissue evidence="1">Muscle</tissue>
    </source>
</reference>
<dbReference type="EMBL" id="SRLO01000914">
    <property type="protein sequence ID" value="TNN44282.1"/>
    <property type="molecule type" value="Genomic_DNA"/>
</dbReference>
<comment type="caution">
    <text evidence="1">The sequence shown here is derived from an EMBL/GenBank/DDBJ whole genome shotgun (WGS) entry which is preliminary data.</text>
</comment>
<accession>A0A4Z2FVD1</accession>
<sequence length="139" mass="14933">MSTPFFDYVRSDYDPINTPGGSSSASQRRANSRGRAAGSLTTLEVDGLWMTIKDGLGGLELLPVDLAPLALGVLPSGGRALVLSFGLVGSTRHPETHAEVKQRRAFCTLLLHVPIVAAVRLWIRRVWVTGVLSGAQRLL</sequence>
<gene>
    <name evidence="1" type="ORF">EYF80_045517</name>
</gene>
<protein>
    <submittedName>
        <fullName evidence="1">Uncharacterized protein</fullName>
    </submittedName>
</protein>
<dbReference type="AlphaFoldDB" id="A0A4Z2FVD1"/>
<dbReference type="Proteomes" id="UP000314294">
    <property type="component" value="Unassembled WGS sequence"/>
</dbReference>
<name>A0A4Z2FVD1_9TELE</name>
<keyword evidence="2" id="KW-1185">Reference proteome</keyword>